<dbReference type="PANTHER" id="PTHR38032">
    <property type="entry name" value="POLYMERASE-RELATED"/>
    <property type="match status" value="1"/>
</dbReference>
<gene>
    <name evidence="2" type="ORF">PQJ61_05520</name>
</gene>
<dbReference type="InterPro" id="IPR005646">
    <property type="entry name" value="FapA"/>
</dbReference>
<dbReference type="Pfam" id="PF20250">
    <property type="entry name" value="FapA_N"/>
    <property type="match status" value="3"/>
</dbReference>
<reference evidence="2 3" key="1">
    <citation type="submission" date="2022-12" db="EMBL/GenBank/DDBJ databases">
        <title>Metagenome assembled genome from gulf of manar.</title>
        <authorList>
            <person name="Kohli P."/>
            <person name="Pk S."/>
            <person name="Venkata Ramana C."/>
            <person name="Sasikala C."/>
        </authorList>
    </citation>
    <scope>NUCLEOTIDE SEQUENCE [LARGE SCALE GENOMIC DNA]</scope>
    <source>
        <strain evidence="2">JB008</strain>
    </source>
</reference>
<evidence type="ECO:0000313" key="2">
    <source>
        <dbReference type="EMBL" id="MDC7226203.1"/>
    </source>
</evidence>
<proteinExistence type="predicted"/>
<sequence>MADENKVKGRVEINTDDEGLLAVLHFIPDDNADEWDLQKINRYIAEKQITFGIKKDELSLKLEGLFASPEEITITVAEGEPPEAPVAAEREWAAVEIPEKVKEDVERFLKNAPPPEIFKTEVEKITKEKTVKKKGFLPFGKEKEEKVSEIVKREKKLRVDVIPEVIEAGWVEAGLKIADVKAGKPGKPGKDVSGRPIQPAAVDDEFYFGRGIESKGKALLAAETGVLRRGWNWVEVLPFKVHDWSLELSKDKNTCYLNFNPGGTESSAPDPAEILKRAQMLGCSEDSLIDEARLLEIINTSVHSGRELKQAVLSNDDDGFFEIKVSEDKLKAEMVMHKGRGEGKPLVLKQAGAAIKASGLKSLDLKKIQDIILEFYRGPESDITFDLSEGTPAENGETGDIVYELEFMKEQAAEEIKKRAPHLDDAYLSAFESAKTFPPAEASHLATVQAEQKIALLPASEGKKGTDVYGNEIASVAADLSSVKALENIKIEEGVISSETKGLLERFDREGVTAFRIRPHMDSEFRVSLSSDGMTALLSAEPAIGTGAPPSIEEANRVIAEAGVTNGIDSEAIRRVVDKCRDGESVIGEEIAAGKEPVNAGDAELNFLISLASGDAVTIDEKGRANYRKQNKLTNVKEGDRIAEVKVVQGESEDGWDVCGRVLPAKKTSPVDLEIGANLKEETVEDGTTVIIAEKSGRVIYENNRLEIQENLFIKGDVDFNSGNIKFGGDVNVKGNVKSGFFVMAGGNINVGMNSEMSLLSAEKSIMVAQGIKGGGKAILRSKESIQLSFAERATLLAVEDISVKNAIFGCKVKCNGKLRLVTEKGYLVGGRIQAREGIEAANIGSISGNRTEISFGQDYLIADRIETEEREINKIKARLVKIDPEMKLLEKDRKKKELTKLRMEKVKLMKIMEKRSMRVFTLKERFEQHFPGEVLVRGEVFPGTVFESHGRTLEITKVEKSVRIVFNQETGMLQIVPVTSGG</sequence>
<dbReference type="InterPro" id="IPR046865">
    <property type="entry name" value="FapA_b_solenoid"/>
</dbReference>
<feature type="domain" description="Flagellar Assembly Protein A N-terminal region" evidence="1">
    <location>
        <begin position="321"/>
        <end position="493"/>
    </location>
</feature>
<comment type="caution">
    <text evidence="2">The sequence shown here is derived from an EMBL/GenBank/DDBJ whole genome shotgun (WGS) entry which is preliminary data.</text>
</comment>
<evidence type="ECO:0000313" key="3">
    <source>
        <dbReference type="Proteomes" id="UP001221217"/>
    </source>
</evidence>
<name>A0AAJ1MIE7_9SPIO</name>
<dbReference type="Proteomes" id="UP001221217">
    <property type="component" value="Unassembled WGS sequence"/>
</dbReference>
<accession>A0AAJ1MIE7</accession>
<protein>
    <submittedName>
        <fullName evidence="2">FapA family protein</fullName>
    </submittedName>
</protein>
<dbReference type="AlphaFoldDB" id="A0AAJ1MIE7"/>
<dbReference type="InterPro" id="IPR046866">
    <property type="entry name" value="FapA_N"/>
</dbReference>
<feature type="domain" description="Flagellar Assembly Protein A N-terminal region" evidence="1">
    <location>
        <begin position="525"/>
        <end position="704"/>
    </location>
</feature>
<dbReference type="Pfam" id="PF03961">
    <property type="entry name" value="FapA"/>
    <property type="match status" value="1"/>
</dbReference>
<dbReference type="PANTHER" id="PTHR38032:SF1">
    <property type="entry name" value="RNA-BINDING PROTEIN KHPB N-TERMINAL DOMAIN-CONTAINING PROTEIN"/>
    <property type="match status" value="1"/>
</dbReference>
<dbReference type="EMBL" id="JAQQAL010000011">
    <property type="protein sequence ID" value="MDC7226203.1"/>
    <property type="molecule type" value="Genomic_DNA"/>
</dbReference>
<evidence type="ECO:0000259" key="1">
    <source>
        <dbReference type="Pfam" id="PF20250"/>
    </source>
</evidence>
<organism evidence="2 3">
    <name type="scientific">Candidatus Thalassospirochaeta sargassi</name>
    <dbReference type="NCBI Taxonomy" id="3119039"/>
    <lineage>
        <taxon>Bacteria</taxon>
        <taxon>Pseudomonadati</taxon>
        <taxon>Spirochaetota</taxon>
        <taxon>Spirochaetia</taxon>
        <taxon>Spirochaetales</taxon>
        <taxon>Spirochaetaceae</taxon>
        <taxon>Candidatus Thalassospirochaeta</taxon>
    </lineage>
</organism>
<feature type="domain" description="Flagellar Assembly Protein A N-terminal region" evidence="1">
    <location>
        <begin position="12"/>
        <end position="92"/>
    </location>
</feature>